<accession>A0A940T2J9</accession>
<feature type="transmembrane region" description="Helical" evidence="1">
    <location>
        <begin position="53"/>
        <end position="70"/>
    </location>
</feature>
<feature type="transmembrane region" description="Helical" evidence="1">
    <location>
        <begin position="166"/>
        <end position="186"/>
    </location>
</feature>
<evidence type="ECO:0000313" key="3">
    <source>
        <dbReference type="Proteomes" id="UP000675163"/>
    </source>
</evidence>
<keyword evidence="1" id="KW-1133">Transmembrane helix</keyword>
<feature type="transmembrane region" description="Helical" evidence="1">
    <location>
        <begin position="77"/>
        <end position="95"/>
    </location>
</feature>
<feature type="transmembrane region" description="Helical" evidence="1">
    <location>
        <begin position="138"/>
        <end position="160"/>
    </location>
</feature>
<proteinExistence type="predicted"/>
<reference evidence="2" key="1">
    <citation type="submission" date="2021-02" db="EMBL/GenBank/DDBJ databases">
        <title>Sequencing the genomes of 1000 actinobacteria strains.</title>
        <authorList>
            <person name="Klenk H.-P."/>
        </authorList>
    </citation>
    <scope>NUCLEOTIDE SEQUENCE</scope>
    <source>
        <strain evidence="2">DSM 22850</strain>
    </source>
</reference>
<evidence type="ECO:0000313" key="2">
    <source>
        <dbReference type="EMBL" id="MBP1325142.1"/>
    </source>
</evidence>
<sequence length="203" mass="20284">MSIQFPSEFGPEGATQGAARNRRAPRTWIGFLVGALMIVAGIGLVFWPLSSATGLLGILVGTALLVNGIGLMTRGGIALFGGALLAVLGICSFLLPEAIAGALVTFAGIGLLALGAVWITFASRIVGAAVSRAGGRGLGAIAALVPGILLVIGGVIGLVWPELALAVVAVVGGLCVIAVGCLVIWITRKVRRGGPAAQTTIII</sequence>
<evidence type="ECO:0000256" key="1">
    <source>
        <dbReference type="SAM" id="Phobius"/>
    </source>
</evidence>
<feature type="transmembrane region" description="Helical" evidence="1">
    <location>
        <begin position="28"/>
        <end position="47"/>
    </location>
</feature>
<gene>
    <name evidence="2" type="ORF">JOF28_000374</name>
</gene>
<keyword evidence="1" id="KW-0812">Transmembrane</keyword>
<name>A0A940T2J9_9MICO</name>
<comment type="caution">
    <text evidence="2">The sequence shown here is derived from an EMBL/GenBank/DDBJ whole genome shotgun (WGS) entry which is preliminary data.</text>
</comment>
<keyword evidence="1" id="KW-0472">Membrane</keyword>
<dbReference type="RefSeq" id="WP_209704215.1">
    <property type="nucleotide sequence ID" value="NZ_JAFIDA010000001.1"/>
</dbReference>
<protein>
    <submittedName>
        <fullName evidence="2">Uncharacterized membrane protein HdeD (DUF308 family)</fullName>
    </submittedName>
</protein>
<feature type="transmembrane region" description="Helical" evidence="1">
    <location>
        <begin position="101"/>
        <end position="126"/>
    </location>
</feature>
<organism evidence="2 3">
    <name type="scientific">Leucobacter exalbidus</name>
    <dbReference type="NCBI Taxonomy" id="662960"/>
    <lineage>
        <taxon>Bacteria</taxon>
        <taxon>Bacillati</taxon>
        <taxon>Actinomycetota</taxon>
        <taxon>Actinomycetes</taxon>
        <taxon>Micrococcales</taxon>
        <taxon>Microbacteriaceae</taxon>
        <taxon>Leucobacter</taxon>
    </lineage>
</organism>
<dbReference type="AlphaFoldDB" id="A0A940T2J9"/>
<dbReference type="EMBL" id="JAFIDA010000001">
    <property type="protein sequence ID" value="MBP1325142.1"/>
    <property type="molecule type" value="Genomic_DNA"/>
</dbReference>
<dbReference type="InterPro" id="IPR005325">
    <property type="entry name" value="DUF308_memb"/>
</dbReference>
<dbReference type="Pfam" id="PF03729">
    <property type="entry name" value="DUF308"/>
    <property type="match status" value="1"/>
</dbReference>
<keyword evidence="3" id="KW-1185">Reference proteome</keyword>
<dbReference type="Proteomes" id="UP000675163">
    <property type="component" value="Unassembled WGS sequence"/>
</dbReference>